<keyword evidence="1" id="KW-0240">DNA-directed RNA polymerase</keyword>
<dbReference type="PANTHER" id="PTHR12949:SF0">
    <property type="entry name" value="DNA-DIRECTED RNA POLYMERASE III SUBUNIT RPC3"/>
    <property type="match status" value="1"/>
</dbReference>
<dbReference type="EMBL" id="LGRX02027302">
    <property type="protein sequence ID" value="KAK3249464.1"/>
    <property type="molecule type" value="Genomic_DNA"/>
</dbReference>
<comment type="subunit">
    <text evidence="1">Component of the RNA polymerase III (Pol III) complex consisting of 17 subunits.</text>
</comment>
<sequence length="252" mass="27670">MQQVLRRPPCALQQNMATASSIAAASTVQIQNLACEIVTDQFGEIVGNVCKSLIYKGRQQLNELGRALGGFEQGYTPSVLKNSILVLIQHNCVIAYREEATNNDSGLPIAPPVSYGADKDKIIQRLRHPRFLVHIREDCGERAECILQSVLENGRLRLDQMLEYVADKEKRTVEEAKGEVEETMCELINNHFLERAPTGTPAPPKCEAMRRGKGGGRGGGAAAQAREAEGAKTIQEQAKANAEKYRLPTSLQ</sequence>
<comment type="function">
    <text evidence="1">DNA-dependent RNA polymerase catalyzes the transcription of DNA into RNA using the four ribonucleoside triphosphates as substrates. Specific core component of RNA polymerase III which synthesizes small RNAs, such as 5S rRNA and tRNAs.</text>
</comment>
<evidence type="ECO:0000256" key="1">
    <source>
        <dbReference type="RuleBase" id="RU367076"/>
    </source>
</evidence>
<dbReference type="GO" id="GO:0005666">
    <property type="term" value="C:RNA polymerase III complex"/>
    <property type="evidence" value="ECO:0007669"/>
    <property type="project" value="UniProtKB-UniRule"/>
</dbReference>
<comment type="similarity">
    <text evidence="1">Belongs to the eukaryotic RPC3/POLR3C RNA polymerase subunit family.</text>
</comment>
<feature type="region of interest" description="Disordered" evidence="2">
    <location>
        <begin position="194"/>
        <end position="252"/>
    </location>
</feature>
<dbReference type="InterPro" id="IPR013197">
    <property type="entry name" value="RNA_pol_III_RPC82-rel_HTH"/>
</dbReference>
<comment type="caution">
    <text evidence="4">The sequence shown here is derived from an EMBL/GenBank/DDBJ whole genome shotgun (WGS) entry which is preliminary data.</text>
</comment>
<dbReference type="Proteomes" id="UP001190700">
    <property type="component" value="Unassembled WGS sequence"/>
</dbReference>
<evidence type="ECO:0000313" key="4">
    <source>
        <dbReference type="EMBL" id="KAK3249464.1"/>
    </source>
</evidence>
<evidence type="ECO:0000313" key="5">
    <source>
        <dbReference type="Proteomes" id="UP001190700"/>
    </source>
</evidence>
<feature type="domain" description="RNA polymerase III subunit RPC82-related helix-turn-helix" evidence="3">
    <location>
        <begin position="33"/>
        <end position="95"/>
    </location>
</feature>
<protein>
    <recommendedName>
        <fullName evidence="1">DNA-directed RNA polymerase III subunit RPC3</fullName>
        <shortName evidence="1">RNA polymerase III subunit C3</shortName>
    </recommendedName>
</protein>
<dbReference type="Pfam" id="PF08221">
    <property type="entry name" value="HTH_9"/>
    <property type="match status" value="1"/>
</dbReference>
<reference evidence="4 5" key="1">
    <citation type="journal article" date="2015" name="Genome Biol. Evol.">
        <title>Comparative Genomics of a Bacterivorous Green Alga Reveals Evolutionary Causalities and Consequences of Phago-Mixotrophic Mode of Nutrition.</title>
        <authorList>
            <person name="Burns J.A."/>
            <person name="Paasch A."/>
            <person name="Narechania A."/>
            <person name="Kim E."/>
        </authorList>
    </citation>
    <scope>NUCLEOTIDE SEQUENCE [LARGE SCALE GENOMIC DNA]</scope>
    <source>
        <strain evidence="4 5">PLY_AMNH</strain>
    </source>
</reference>
<gene>
    <name evidence="4" type="ORF">CYMTET_41109</name>
</gene>
<keyword evidence="5" id="KW-1185">Reference proteome</keyword>
<accession>A0AAE0C7U8</accession>
<keyword evidence="1" id="KW-0539">Nucleus</keyword>
<keyword evidence="1" id="KW-0804">Transcription</keyword>
<dbReference type="PANTHER" id="PTHR12949">
    <property type="entry name" value="RNA POLYMERASE III DNA DIRECTED -RELATED"/>
    <property type="match status" value="1"/>
</dbReference>
<proteinExistence type="inferred from homology"/>
<evidence type="ECO:0000256" key="2">
    <source>
        <dbReference type="SAM" id="MobiDB-lite"/>
    </source>
</evidence>
<dbReference type="Gene3D" id="1.10.10.10">
    <property type="entry name" value="Winged helix-like DNA-binding domain superfamily/Winged helix DNA-binding domain"/>
    <property type="match status" value="2"/>
</dbReference>
<dbReference type="InterPro" id="IPR036388">
    <property type="entry name" value="WH-like_DNA-bd_sf"/>
</dbReference>
<comment type="subcellular location">
    <subcellularLocation>
        <location evidence="1">Nucleus</location>
    </subcellularLocation>
</comment>
<dbReference type="InterPro" id="IPR039748">
    <property type="entry name" value="RPC3"/>
</dbReference>
<dbReference type="GO" id="GO:0003697">
    <property type="term" value="F:single-stranded DNA binding"/>
    <property type="evidence" value="ECO:0007669"/>
    <property type="project" value="UniProtKB-UniRule"/>
</dbReference>
<organism evidence="4 5">
    <name type="scientific">Cymbomonas tetramitiformis</name>
    <dbReference type="NCBI Taxonomy" id="36881"/>
    <lineage>
        <taxon>Eukaryota</taxon>
        <taxon>Viridiplantae</taxon>
        <taxon>Chlorophyta</taxon>
        <taxon>Pyramimonadophyceae</taxon>
        <taxon>Pyramimonadales</taxon>
        <taxon>Pyramimonadaceae</taxon>
        <taxon>Cymbomonas</taxon>
    </lineage>
</organism>
<dbReference type="AlphaFoldDB" id="A0AAE0C7U8"/>
<evidence type="ECO:0000259" key="3">
    <source>
        <dbReference type="Pfam" id="PF08221"/>
    </source>
</evidence>
<name>A0AAE0C7U8_9CHLO</name>